<accession>A0A8E6B6Y6</accession>
<dbReference type="SUPFAM" id="SSF158446">
    <property type="entry name" value="IVS-encoded protein-like"/>
    <property type="match status" value="1"/>
</dbReference>
<dbReference type="PANTHER" id="PTHR38471">
    <property type="entry name" value="FOUR HELIX BUNDLE PROTEIN"/>
    <property type="match status" value="1"/>
</dbReference>
<dbReference type="InterPro" id="IPR012657">
    <property type="entry name" value="23S_rRNA-intervening_sequence"/>
</dbReference>
<dbReference type="NCBIfam" id="TIGR02436">
    <property type="entry name" value="four helix bundle protein"/>
    <property type="match status" value="1"/>
</dbReference>
<dbReference type="Pfam" id="PF05635">
    <property type="entry name" value="23S_rRNA_IVP"/>
    <property type="match status" value="1"/>
</dbReference>
<dbReference type="KEGG" id="tsph:KIH39_22235"/>
<dbReference type="InterPro" id="IPR036583">
    <property type="entry name" value="23S_rRNA_IVS_sf"/>
</dbReference>
<dbReference type="RefSeq" id="WP_213495513.1">
    <property type="nucleotide sequence ID" value="NZ_CP074694.1"/>
</dbReference>
<dbReference type="CDD" id="cd16377">
    <property type="entry name" value="23S_rRNA_IVP_like"/>
    <property type="match status" value="1"/>
</dbReference>
<name>A0A8E6B6Y6_9BACT</name>
<dbReference type="PANTHER" id="PTHR38471:SF2">
    <property type="entry name" value="FOUR HELIX BUNDLE PROTEIN"/>
    <property type="match status" value="1"/>
</dbReference>
<evidence type="ECO:0000313" key="1">
    <source>
        <dbReference type="EMBL" id="QVL31535.1"/>
    </source>
</evidence>
<keyword evidence="2" id="KW-1185">Reference proteome</keyword>
<dbReference type="EMBL" id="CP074694">
    <property type="protein sequence ID" value="QVL31535.1"/>
    <property type="molecule type" value="Genomic_DNA"/>
</dbReference>
<organism evidence="1 2">
    <name type="scientific">Telmatocola sphagniphila</name>
    <dbReference type="NCBI Taxonomy" id="1123043"/>
    <lineage>
        <taxon>Bacteria</taxon>
        <taxon>Pseudomonadati</taxon>
        <taxon>Planctomycetota</taxon>
        <taxon>Planctomycetia</taxon>
        <taxon>Gemmatales</taxon>
        <taxon>Gemmataceae</taxon>
    </lineage>
</organism>
<evidence type="ECO:0000313" key="2">
    <source>
        <dbReference type="Proteomes" id="UP000676194"/>
    </source>
</evidence>
<protein>
    <submittedName>
        <fullName evidence="1">Four helix bundle protein</fullName>
    </submittedName>
</protein>
<dbReference type="AlphaFoldDB" id="A0A8E6B6Y6"/>
<proteinExistence type="predicted"/>
<reference evidence="1" key="1">
    <citation type="submission" date="2021-05" db="EMBL/GenBank/DDBJ databases">
        <title>Complete genome sequence of the cellulolytic planctomycete Telmatocola sphagniphila SP2T and characterization of the first cellulase from planctomycetes.</title>
        <authorList>
            <person name="Rakitin A.L."/>
            <person name="Beletsky A.V."/>
            <person name="Naumoff D.G."/>
            <person name="Kulichevskaya I.S."/>
            <person name="Mardanov A.V."/>
            <person name="Ravin N.V."/>
            <person name="Dedysh S.N."/>
        </authorList>
    </citation>
    <scope>NUCLEOTIDE SEQUENCE</scope>
    <source>
        <strain evidence="1">SP2T</strain>
    </source>
</reference>
<dbReference type="Gene3D" id="1.20.1440.60">
    <property type="entry name" value="23S rRNA-intervening sequence"/>
    <property type="match status" value="1"/>
</dbReference>
<gene>
    <name evidence="1" type="ORF">KIH39_22235</name>
</gene>
<sequence>MKDFRSLLVWQKSHDLALKIYRATSEFPKTELYGLTSQLRRAVVSIPSNIAEGCGRGSEADFARFLQLSMGSASEVEYQILLGKDLALLSETEYFRLNSAIVEVKRMLSSLIAKIRKG</sequence>
<dbReference type="Proteomes" id="UP000676194">
    <property type="component" value="Chromosome"/>
</dbReference>